<sequence>MARVRREQGQLVLAPPAQPLAVAPALDEPMPCPWLSSYSVVASSLTVTMFPLSADVHAVAVVIAPGVVGNMSCQARSSAALGNKRTQKRVR</sequence>
<proteinExistence type="predicted"/>
<organism evidence="1 2">
    <name type="scientific">Panicum miliaceum</name>
    <name type="common">Proso millet</name>
    <name type="synonym">Broomcorn millet</name>
    <dbReference type="NCBI Taxonomy" id="4540"/>
    <lineage>
        <taxon>Eukaryota</taxon>
        <taxon>Viridiplantae</taxon>
        <taxon>Streptophyta</taxon>
        <taxon>Embryophyta</taxon>
        <taxon>Tracheophyta</taxon>
        <taxon>Spermatophyta</taxon>
        <taxon>Magnoliopsida</taxon>
        <taxon>Liliopsida</taxon>
        <taxon>Poales</taxon>
        <taxon>Poaceae</taxon>
        <taxon>PACMAD clade</taxon>
        <taxon>Panicoideae</taxon>
        <taxon>Panicodae</taxon>
        <taxon>Paniceae</taxon>
        <taxon>Panicinae</taxon>
        <taxon>Panicum</taxon>
        <taxon>Panicum sect. Panicum</taxon>
    </lineage>
</organism>
<protein>
    <submittedName>
        <fullName evidence="1">Uncharacterized protein</fullName>
    </submittedName>
</protein>
<dbReference type="EMBL" id="PQIB02000008">
    <property type="protein sequence ID" value="RLN03922.1"/>
    <property type="molecule type" value="Genomic_DNA"/>
</dbReference>
<name>A0A3L6RIL5_PANMI</name>
<reference evidence="2" key="1">
    <citation type="journal article" date="2019" name="Nat. Commun.">
        <title>The genome of broomcorn millet.</title>
        <authorList>
            <person name="Zou C."/>
            <person name="Miki D."/>
            <person name="Li D."/>
            <person name="Tang Q."/>
            <person name="Xiao L."/>
            <person name="Rajput S."/>
            <person name="Deng P."/>
            <person name="Jia W."/>
            <person name="Huang R."/>
            <person name="Zhang M."/>
            <person name="Sun Y."/>
            <person name="Hu J."/>
            <person name="Fu X."/>
            <person name="Schnable P.S."/>
            <person name="Li F."/>
            <person name="Zhang H."/>
            <person name="Feng B."/>
            <person name="Zhu X."/>
            <person name="Liu R."/>
            <person name="Schnable J.C."/>
            <person name="Zhu J.-K."/>
            <person name="Zhang H."/>
        </authorList>
    </citation>
    <scope>NUCLEOTIDE SEQUENCE [LARGE SCALE GENOMIC DNA]</scope>
</reference>
<evidence type="ECO:0000313" key="2">
    <source>
        <dbReference type="Proteomes" id="UP000275267"/>
    </source>
</evidence>
<dbReference type="Proteomes" id="UP000275267">
    <property type="component" value="Unassembled WGS sequence"/>
</dbReference>
<gene>
    <name evidence="1" type="ORF">C2845_PM13G04020</name>
</gene>
<dbReference type="AlphaFoldDB" id="A0A3L6RIL5"/>
<keyword evidence="2" id="KW-1185">Reference proteome</keyword>
<evidence type="ECO:0000313" key="1">
    <source>
        <dbReference type="EMBL" id="RLN03922.1"/>
    </source>
</evidence>
<accession>A0A3L6RIL5</accession>
<comment type="caution">
    <text evidence="1">The sequence shown here is derived from an EMBL/GenBank/DDBJ whole genome shotgun (WGS) entry which is preliminary data.</text>
</comment>